<dbReference type="Proteomes" id="UP001085076">
    <property type="component" value="Miscellaneous, Linkage group lg05"/>
</dbReference>
<evidence type="ECO:0000256" key="1">
    <source>
        <dbReference type="ARBA" id="ARBA00002426"/>
    </source>
</evidence>
<evidence type="ECO:0000259" key="9">
    <source>
        <dbReference type="Pfam" id="PF00462"/>
    </source>
</evidence>
<feature type="compositionally biased region" description="Polar residues" evidence="8">
    <location>
        <begin position="19"/>
        <end position="28"/>
    </location>
</feature>
<evidence type="ECO:0000256" key="8">
    <source>
        <dbReference type="SAM" id="MobiDB-lite"/>
    </source>
</evidence>
<evidence type="ECO:0000256" key="3">
    <source>
        <dbReference type="ARBA" id="ARBA00022714"/>
    </source>
</evidence>
<dbReference type="FunFam" id="3.40.30.10:FF:000005">
    <property type="entry name" value="Glutaredoxin 5"/>
    <property type="match status" value="1"/>
</dbReference>
<keyword evidence="5" id="KW-0408">Iron</keyword>
<evidence type="ECO:0000256" key="7">
    <source>
        <dbReference type="ARBA" id="ARBA00023284"/>
    </source>
</evidence>
<evidence type="ECO:0000256" key="5">
    <source>
        <dbReference type="ARBA" id="ARBA00023004"/>
    </source>
</evidence>
<dbReference type="PANTHER" id="PTHR31197:SF5">
    <property type="entry name" value="OS01G0612600 PROTEIN"/>
    <property type="match status" value="1"/>
</dbReference>
<comment type="function">
    <text evidence="1">May only reduce GSH-thiol disulfides, but not protein disulfides.</text>
</comment>
<comment type="similarity">
    <text evidence="2">Belongs to the glutaredoxin family. CGFS subfamily.</text>
</comment>
<dbReference type="Pfam" id="PF07800">
    <property type="entry name" value="DUF1644"/>
    <property type="match status" value="1"/>
</dbReference>
<organism evidence="10 11">
    <name type="scientific">Dioscorea zingiberensis</name>
    <dbReference type="NCBI Taxonomy" id="325984"/>
    <lineage>
        <taxon>Eukaryota</taxon>
        <taxon>Viridiplantae</taxon>
        <taxon>Streptophyta</taxon>
        <taxon>Embryophyta</taxon>
        <taxon>Tracheophyta</taxon>
        <taxon>Spermatophyta</taxon>
        <taxon>Magnoliopsida</taxon>
        <taxon>Liliopsida</taxon>
        <taxon>Dioscoreales</taxon>
        <taxon>Dioscoreaceae</taxon>
        <taxon>Dioscorea</taxon>
    </lineage>
</organism>
<feature type="domain" description="Glutaredoxin" evidence="9">
    <location>
        <begin position="436"/>
        <end position="500"/>
    </location>
</feature>
<keyword evidence="3" id="KW-0001">2Fe-2S</keyword>
<dbReference type="CDD" id="cd03028">
    <property type="entry name" value="GRX_PICOT_like"/>
    <property type="match status" value="1"/>
</dbReference>
<dbReference type="OrthoDB" id="1921166at2759"/>
<dbReference type="InterPro" id="IPR012866">
    <property type="entry name" value="DUF1644"/>
</dbReference>
<evidence type="ECO:0000313" key="11">
    <source>
        <dbReference type="Proteomes" id="UP001085076"/>
    </source>
</evidence>
<accession>A0A9D5CDL3</accession>
<evidence type="ECO:0000256" key="4">
    <source>
        <dbReference type="ARBA" id="ARBA00022723"/>
    </source>
</evidence>
<dbReference type="GO" id="GO:0046872">
    <property type="term" value="F:metal ion binding"/>
    <property type="evidence" value="ECO:0007669"/>
    <property type="project" value="UniProtKB-KW"/>
</dbReference>
<comment type="caution">
    <text evidence="10">The sequence shown here is derived from an EMBL/GenBank/DDBJ whole genome shotgun (WGS) entry which is preliminary data.</text>
</comment>
<feature type="compositionally biased region" description="Low complexity" evidence="8">
    <location>
        <begin position="35"/>
        <end position="45"/>
    </location>
</feature>
<reference evidence="10" key="1">
    <citation type="submission" date="2021-03" db="EMBL/GenBank/DDBJ databases">
        <authorList>
            <person name="Li Z."/>
            <person name="Yang C."/>
        </authorList>
    </citation>
    <scope>NUCLEOTIDE SEQUENCE</scope>
    <source>
        <strain evidence="10">Dzin_1.0</strain>
        <tissue evidence="10">Leaf</tissue>
    </source>
</reference>
<dbReference type="EMBL" id="JAGGNH010000005">
    <property type="protein sequence ID" value="KAJ0971246.1"/>
    <property type="molecule type" value="Genomic_DNA"/>
</dbReference>
<name>A0A9D5CDL3_9LILI</name>
<dbReference type="Gene3D" id="3.40.30.10">
    <property type="entry name" value="Glutaredoxin"/>
    <property type="match status" value="1"/>
</dbReference>
<sequence>MPKERKARSVSFERHSRGSPFQSNSSNCQRHRPSSSRSPPGSPSRTPAAKDIKEWEEVRCPVCMEHPHNAVLLLCSSHDKGCRPFMCDTSYRHSNCLDQFRKAFASSCASQDNRKEQLPTELSCPLCRGCVSGWTVVEPARHYMNAKSRSCSTETCDFTGVYGELRKHARVKHPSVRPSVVDPARERDWRRMEQQRDFGDLLSTLMTAVGQRGAGERDDEYEENLFTFPSVAVYFVLRVRQHSGAENHRSPQHHPEQVAYSGPSSTISNDSDDGDDGRSEESWLEFVSFWIVIKLRGLSFCTAGNAYIFSMQGRVREGWPLHHAFGCVRTVRSKKNKIWHRLREKEGKSLPLPLGSFSKSMARSLSGMMLKNFLRSTTPSFNFKSSRAVLWQGLDYTTRISGDSDTHEDFRPTDNLEDSRTSLTDIVQQDIKENPVMVYMKGHPDAPRCGFSALAVKVLQQYRVPITARNILESSELKDAVKSLTNWPTFPQIFIKGDLIGGSDIVLKMHQSGELKVLLKDIEDDDTKE</sequence>
<evidence type="ECO:0000256" key="2">
    <source>
        <dbReference type="ARBA" id="ARBA00008983"/>
    </source>
</evidence>
<dbReference type="InterPro" id="IPR033658">
    <property type="entry name" value="GRX_PICOT-like"/>
</dbReference>
<dbReference type="PANTHER" id="PTHR31197">
    <property type="entry name" value="OS01G0612600 PROTEIN"/>
    <property type="match status" value="1"/>
</dbReference>
<dbReference type="InterPro" id="IPR036249">
    <property type="entry name" value="Thioredoxin-like_sf"/>
</dbReference>
<keyword evidence="4" id="KW-0479">Metal-binding</keyword>
<keyword evidence="6" id="KW-0411">Iron-sulfur</keyword>
<dbReference type="PROSITE" id="PS51354">
    <property type="entry name" value="GLUTAREDOXIN_2"/>
    <property type="match status" value="1"/>
</dbReference>
<feature type="region of interest" description="Disordered" evidence="8">
    <location>
        <begin position="1"/>
        <end position="50"/>
    </location>
</feature>
<feature type="region of interest" description="Disordered" evidence="8">
    <location>
        <begin position="245"/>
        <end position="277"/>
    </location>
</feature>
<proteinExistence type="inferred from homology"/>
<evidence type="ECO:0000256" key="6">
    <source>
        <dbReference type="ARBA" id="ARBA00023014"/>
    </source>
</evidence>
<evidence type="ECO:0000313" key="10">
    <source>
        <dbReference type="EMBL" id="KAJ0971246.1"/>
    </source>
</evidence>
<feature type="compositionally biased region" description="Basic and acidic residues" evidence="8">
    <location>
        <begin position="245"/>
        <end position="256"/>
    </location>
</feature>
<dbReference type="Pfam" id="PF00462">
    <property type="entry name" value="Glutaredoxin"/>
    <property type="match status" value="1"/>
</dbReference>
<dbReference type="AlphaFoldDB" id="A0A9D5CDL3"/>
<dbReference type="GO" id="GO:0051537">
    <property type="term" value="F:2 iron, 2 sulfur cluster binding"/>
    <property type="evidence" value="ECO:0007669"/>
    <property type="project" value="UniProtKB-KW"/>
</dbReference>
<keyword evidence="11" id="KW-1185">Reference proteome</keyword>
<reference evidence="10" key="2">
    <citation type="journal article" date="2022" name="Hortic Res">
        <title>The genome of Dioscorea zingiberensis sheds light on the biosynthesis, origin and evolution of the medicinally important diosgenin saponins.</title>
        <authorList>
            <person name="Li Y."/>
            <person name="Tan C."/>
            <person name="Li Z."/>
            <person name="Guo J."/>
            <person name="Li S."/>
            <person name="Chen X."/>
            <person name="Wang C."/>
            <person name="Dai X."/>
            <person name="Yang H."/>
            <person name="Song W."/>
            <person name="Hou L."/>
            <person name="Xu J."/>
            <person name="Tong Z."/>
            <person name="Xu A."/>
            <person name="Yuan X."/>
            <person name="Wang W."/>
            <person name="Yang Q."/>
            <person name="Chen L."/>
            <person name="Sun Z."/>
            <person name="Wang K."/>
            <person name="Pan B."/>
            <person name="Chen J."/>
            <person name="Bao Y."/>
            <person name="Liu F."/>
            <person name="Qi X."/>
            <person name="Gang D.R."/>
            <person name="Wen J."/>
            <person name="Li J."/>
        </authorList>
    </citation>
    <scope>NUCLEOTIDE SEQUENCE</scope>
    <source>
        <strain evidence="10">Dzin_1.0</strain>
    </source>
</reference>
<dbReference type="SUPFAM" id="SSF52833">
    <property type="entry name" value="Thioredoxin-like"/>
    <property type="match status" value="1"/>
</dbReference>
<dbReference type="InterPro" id="IPR002109">
    <property type="entry name" value="Glutaredoxin"/>
</dbReference>
<protein>
    <recommendedName>
        <fullName evidence="9">Glutaredoxin domain-containing protein</fullName>
    </recommendedName>
</protein>
<gene>
    <name evidence="10" type="ORF">J5N97_019205</name>
</gene>
<keyword evidence="7" id="KW-0676">Redox-active center</keyword>